<reference evidence="1" key="1">
    <citation type="submission" date="2020-05" db="UniProtKB">
        <authorList>
            <consortium name="EnsemblMetazoa"/>
        </authorList>
    </citation>
    <scope>IDENTIFICATION</scope>
    <source>
        <strain evidence="1">MAF</strain>
    </source>
</reference>
<name>A0A182V8W2_ANOME</name>
<dbReference type="EnsemblMetazoa" id="AMEM010852-RA">
    <property type="protein sequence ID" value="AMEM010852-PA"/>
    <property type="gene ID" value="AMEM010852"/>
</dbReference>
<dbReference type="AlphaFoldDB" id="A0A182V8W2"/>
<dbReference type="Proteomes" id="UP000075903">
    <property type="component" value="Unassembled WGS sequence"/>
</dbReference>
<proteinExistence type="predicted"/>
<organism evidence="1 2">
    <name type="scientific">Anopheles merus</name>
    <name type="common">Mosquito</name>
    <dbReference type="NCBI Taxonomy" id="30066"/>
    <lineage>
        <taxon>Eukaryota</taxon>
        <taxon>Metazoa</taxon>
        <taxon>Ecdysozoa</taxon>
        <taxon>Arthropoda</taxon>
        <taxon>Hexapoda</taxon>
        <taxon>Insecta</taxon>
        <taxon>Pterygota</taxon>
        <taxon>Neoptera</taxon>
        <taxon>Endopterygota</taxon>
        <taxon>Diptera</taxon>
        <taxon>Nematocera</taxon>
        <taxon>Culicoidea</taxon>
        <taxon>Culicidae</taxon>
        <taxon>Anophelinae</taxon>
        <taxon>Anopheles</taxon>
    </lineage>
</organism>
<evidence type="ECO:0000313" key="1">
    <source>
        <dbReference type="EnsemblMetazoa" id="AMEM010852-PA"/>
    </source>
</evidence>
<dbReference type="VEuPathDB" id="VectorBase:AMEM010852"/>
<protein>
    <submittedName>
        <fullName evidence="1">Uncharacterized protein</fullName>
    </submittedName>
</protein>
<accession>A0A182V8W2</accession>
<sequence>MFDRYRHTDQSLMERLTFAYTMTICSVVHIAKKKKAGHGVGGGNGGGGIIKVIKSSDGNEIKKCPAVVTGAYSAKIDDPPQSVACKTSQPDTKRIARGTLGTNRNMNGSMTNANRARGGRMRKTAAVNNMRMILSDCLVRSGPCRQWRAGGSK</sequence>
<keyword evidence="2" id="KW-1185">Reference proteome</keyword>
<evidence type="ECO:0000313" key="2">
    <source>
        <dbReference type="Proteomes" id="UP000075903"/>
    </source>
</evidence>